<proteinExistence type="predicted"/>
<feature type="transmembrane region" description="Helical" evidence="2">
    <location>
        <begin position="84"/>
        <end position="101"/>
    </location>
</feature>
<dbReference type="AlphaFoldDB" id="A0A1J7JYM9"/>
<evidence type="ECO:0000313" key="4">
    <source>
        <dbReference type="Proteomes" id="UP000182658"/>
    </source>
</evidence>
<gene>
    <name evidence="3" type="ORF">CONLIGDRAFT_7902</name>
</gene>
<name>A0A1J7JYM9_9PEZI</name>
<feature type="transmembrane region" description="Helical" evidence="2">
    <location>
        <begin position="31"/>
        <end position="48"/>
    </location>
</feature>
<feature type="region of interest" description="Disordered" evidence="1">
    <location>
        <begin position="160"/>
        <end position="200"/>
    </location>
</feature>
<feature type="transmembrane region" description="Helical" evidence="2">
    <location>
        <begin position="107"/>
        <end position="125"/>
    </location>
</feature>
<keyword evidence="2" id="KW-0812">Transmembrane</keyword>
<dbReference type="OrthoDB" id="5238081at2759"/>
<accession>A0A1J7JYM9</accession>
<dbReference type="EMBL" id="KV875093">
    <property type="protein sequence ID" value="OIW34524.1"/>
    <property type="molecule type" value="Genomic_DNA"/>
</dbReference>
<evidence type="ECO:0000256" key="2">
    <source>
        <dbReference type="SAM" id="Phobius"/>
    </source>
</evidence>
<sequence length="278" mass="30579">MAMAGTENMEVLESYRRIEGRYHHACQVGKILSAGGMIGTALLFPIAHVDGLPFRALTLTIFALSLITFLALHLEPFIRYGRYTAALALFILLVVVLPGGPSNKSDIIPWLPLYVVFACLLTAAIHDIPFRITRYQYPVVPQVYRDPEFALSSAPRRGRRASSEWSEPRPPSESYRNDPSNFQHMGPGSGSSRSVQSGSDATEYTFRNLDGAQRDPQADLIYGNSNFELGRHTSGDFPSATMRGADAYEAAADMELSQVRPSQDSALESRAPLLGSHE</sequence>
<keyword evidence="4" id="KW-1185">Reference proteome</keyword>
<dbReference type="Proteomes" id="UP000182658">
    <property type="component" value="Unassembled WGS sequence"/>
</dbReference>
<feature type="region of interest" description="Disordered" evidence="1">
    <location>
        <begin position="255"/>
        <end position="278"/>
    </location>
</feature>
<evidence type="ECO:0000313" key="3">
    <source>
        <dbReference type="EMBL" id="OIW34524.1"/>
    </source>
</evidence>
<keyword evidence="2" id="KW-1133">Transmembrane helix</keyword>
<keyword evidence="2" id="KW-0472">Membrane</keyword>
<reference evidence="3 4" key="1">
    <citation type="submission" date="2016-10" db="EMBL/GenBank/DDBJ databases">
        <title>Draft genome sequence of Coniochaeta ligniaria NRRL30616, a lignocellulolytic fungus for bioabatement of inhibitors in plant biomass hydrolysates.</title>
        <authorList>
            <consortium name="DOE Joint Genome Institute"/>
            <person name="Jimenez D.J."/>
            <person name="Hector R.E."/>
            <person name="Riley R."/>
            <person name="Sun H."/>
            <person name="Grigoriev I.V."/>
            <person name="Van Elsas J.D."/>
            <person name="Nichols N.N."/>
        </authorList>
    </citation>
    <scope>NUCLEOTIDE SEQUENCE [LARGE SCALE GENOMIC DNA]</scope>
    <source>
        <strain evidence="3 4">NRRL 30616</strain>
    </source>
</reference>
<evidence type="ECO:0000256" key="1">
    <source>
        <dbReference type="SAM" id="MobiDB-lite"/>
    </source>
</evidence>
<feature type="transmembrane region" description="Helical" evidence="2">
    <location>
        <begin position="54"/>
        <end position="72"/>
    </location>
</feature>
<organism evidence="3 4">
    <name type="scientific">Coniochaeta ligniaria NRRL 30616</name>
    <dbReference type="NCBI Taxonomy" id="1408157"/>
    <lineage>
        <taxon>Eukaryota</taxon>
        <taxon>Fungi</taxon>
        <taxon>Dikarya</taxon>
        <taxon>Ascomycota</taxon>
        <taxon>Pezizomycotina</taxon>
        <taxon>Sordariomycetes</taxon>
        <taxon>Sordariomycetidae</taxon>
        <taxon>Coniochaetales</taxon>
        <taxon>Coniochaetaceae</taxon>
        <taxon>Coniochaeta</taxon>
    </lineage>
</organism>
<protein>
    <submittedName>
        <fullName evidence="3">Uncharacterized protein</fullName>
    </submittedName>
</protein>
<feature type="compositionally biased region" description="Low complexity" evidence="1">
    <location>
        <begin position="190"/>
        <end position="199"/>
    </location>
</feature>
<dbReference type="InParanoid" id="A0A1J7JYM9"/>